<sequence length="86" mass="8857">MNSIAKLNYLMCMGADFTGPIRKLAKVLITVSGALGAVIVIYGAIRFALAFQKLDQQGEHQATLTIVAGGILIGISAVLGVLGVAV</sequence>
<keyword evidence="3" id="KW-1185">Reference proteome</keyword>
<feature type="transmembrane region" description="Helical" evidence="1">
    <location>
        <begin position="27"/>
        <end position="51"/>
    </location>
</feature>
<keyword evidence="1" id="KW-0812">Transmembrane</keyword>
<dbReference type="RefSeq" id="WP_099412733.1">
    <property type="nucleotide sequence ID" value="NZ_PDYH01000008.1"/>
</dbReference>
<dbReference type="EMBL" id="PDYH01000008">
    <property type="protein sequence ID" value="PHU41198.1"/>
    <property type="molecule type" value="Genomic_DNA"/>
</dbReference>
<comment type="caution">
    <text evidence="2">The sequence shown here is derived from an EMBL/GenBank/DDBJ whole genome shotgun (WGS) entry which is preliminary data.</text>
</comment>
<organism evidence="2 3">
    <name type="scientific">Pseudobutyrivibrio ruminis</name>
    <dbReference type="NCBI Taxonomy" id="46206"/>
    <lineage>
        <taxon>Bacteria</taxon>
        <taxon>Bacillati</taxon>
        <taxon>Bacillota</taxon>
        <taxon>Clostridia</taxon>
        <taxon>Lachnospirales</taxon>
        <taxon>Lachnospiraceae</taxon>
        <taxon>Pseudobutyrivibrio</taxon>
    </lineage>
</organism>
<evidence type="ECO:0000256" key="1">
    <source>
        <dbReference type="SAM" id="Phobius"/>
    </source>
</evidence>
<accession>A0A2G3ECZ1</accession>
<dbReference type="AlphaFoldDB" id="A0A2G3ECZ1"/>
<evidence type="ECO:0000313" key="2">
    <source>
        <dbReference type="EMBL" id="PHU41198.1"/>
    </source>
</evidence>
<keyword evidence="1" id="KW-0472">Membrane</keyword>
<evidence type="ECO:0000313" key="3">
    <source>
        <dbReference type="Proteomes" id="UP000224317"/>
    </source>
</evidence>
<reference evidence="2" key="1">
    <citation type="submission" date="2017-10" db="EMBL/GenBank/DDBJ databases">
        <title>Resolving the taxonomy of Roseburia spp., Eubacterium rectale and Agathobacter spp. through phylogenomic analysis.</title>
        <authorList>
            <person name="Sheridan P.O."/>
            <person name="Walker A.W."/>
            <person name="Duncan S.H."/>
            <person name="Scott K.P."/>
            <person name="Toole P.W.O."/>
            <person name="Luis P."/>
            <person name="Flint H.J."/>
        </authorList>
    </citation>
    <scope>NUCLEOTIDE SEQUENCE [LARGE SCALE GENOMIC DNA]</scope>
    <source>
        <strain evidence="2">JK10</strain>
    </source>
</reference>
<dbReference type="Proteomes" id="UP000224317">
    <property type="component" value="Unassembled WGS sequence"/>
</dbReference>
<proteinExistence type="predicted"/>
<gene>
    <name evidence="2" type="ORF">CSX00_02475</name>
</gene>
<keyword evidence="1" id="KW-1133">Transmembrane helix</keyword>
<feature type="transmembrane region" description="Helical" evidence="1">
    <location>
        <begin position="63"/>
        <end position="85"/>
    </location>
</feature>
<name>A0A2G3ECZ1_9FIRM</name>
<protein>
    <submittedName>
        <fullName evidence="2">Uncharacterized protein</fullName>
    </submittedName>
</protein>